<evidence type="ECO:0000256" key="6">
    <source>
        <dbReference type="SAM" id="MobiDB-lite"/>
    </source>
</evidence>
<feature type="region of interest" description="Disordered" evidence="6">
    <location>
        <begin position="637"/>
        <end position="663"/>
    </location>
</feature>
<dbReference type="Pfam" id="PF02841">
    <property type="entry name" value="GBP_C"/>
    <property type="match status" value="1"/>
</dbReference>
<dbReference type="EnsemblProtists" id="PYU1_T001124">
    <property type="protein sequence ID" value="PYU1_T001124"/>
    <property type="gene ID" value="PYU1_G001124"/>
</dbReference>
<dbReference type="AlphaFoldDB" id="K3W833"/>
<dbReference type="Gene3D" id="3.40.50.300">
    <property type="entry name" value="P-loop containing nucleotide triphosphate hydrolases"/>
    <property type="match status" value="1"/>
</dbReference>
<reference evidence="9" key="1">
    <citation type="journal article" date="2010" name="Genome Biol.">
        <title>Genome sequence of the necrotrophic plant pathogen Pythium ultimum reveals original pathogenicity mechanisms and effector repertoire.</title>
        <authorList>
            <person name="Levesque C.A."/>
            <person name="Brouwer H."/>
            <person name="Cano L."/>
            <person name="Hamilton J.P."/>
            <person name="Holt C."/>
            <person name="Huitema E."/>
            <person name="Raffaele S."/>
            <person name="Robideau G.P."/>
            <person name="Thines M."/>
            <person name="Win J."/>
            <person name="Zerillo M.M."/>
            <person name="Beakes G.W."/>
            <person name="Boore J.L."/>
            <person name="Busam D."/>
            <person name="Dumas B."/>
            <person name="Ferriera S."/>
            <person name="Fuerstenberg S.I."/>
            <person name="Gachon C.M."/>
            <person name="Gaulin E."/>
            <person name="Govers F."/>
            <person name="Grenville-Briggs L."/>
            <person name="Horner N."/>
            <person name="Hostetler J."/>
            <person name="Jiang R.H."/>
            <person name="Johnson J."/>
            <person name="Krajaejun T."/>
            <person name="Lin H."/>
            <person name="Meijer H.J."/>
            <person name="Moore B."/>
            <person name="Morris P."/>
            <person name="Phuntmart V."/>
            <person name="Puiu D."/>
            <person name="Shetty J."/>
            <person name="Stajich J.E."/>
            <person name="Tripathy S."/>
            <person name="Wawra S."/>
            <person name="van West P."/>
            <person name="Whitty B.R."/>
            <person name="Coutinho P.M."/>
            <person name="Henrissat B."/>
            <person name="Martin F."/>
            <person name="Thomas P.D."/>
            <person name="Tyler B.M."/>
            <person name="De Vries R.P."/>
            <person name="Kamoun S."/>
            <person name="Yandell M."/>
            <person name="Tisserat N."/>
            <person name="Buell C.R."/>
        </authorList>
    </citation>
    <scope>NUCLEOTIDE SEQUENCE</scope>
    <source>
        <strain evidence="9">DAOM:BR144</strain>
    </source>
</reference>
<dbReference type="GO" id="GO:0003924">
    <property type="term" value="F:GTPase activity"/>
    <property type="evidence" value="ECO:0007669"/>
    <property type="project" value="InterPro"/>
</dbReference>
<dbReference type="InterPro" id="IPR030386">
    <property type="entry name" value="G_GB1_RHD3_dom"/>
</dbReference>
<evidence type="ECO:0000256" key="4">
    <source>
        <dbReference type="PROSITE-ProRule" id="PRU01052"/>
    </source>
</evidence>
<evidence type="ECO:0000256" key="2">
    <source>
        <dbReference type="ARBA" id="ARBA00022801"/>
    </source>
</evidence>
<dbReference type="GO" id="GO:0005525">
    <property type="term" value="F:GTP binding"/>
    <property type="evidence" value="ECO:0007669"/>
    <property type="project" value="UniProtKB-KW"/>
</dbReference>
<protein>
    <recommendedName>
        <fullName evidence="7">GB1/RHD3-type G domain-containing protein</fullName>
    </recommendedName>
</protein>
<dbReference type="InterPro" id="IPR036543">
    <property type="entry name" value="Guanylate-bd_C_sf"/>
</dbReference>
<dbReference type="PROSITE" id="PS51715">
    <property type="entry name" value="G_GB1_RHD3"/>
    <property type="match status" value="1"/>
</dbReference>
<dbReference type="Proteomes" id="UP000019132">
    <property type="component" value="Unassembled WGS sequence"/>
</dbReference>
<dbReference type="InterPro" id="IPR015894">
    <property type="entry name" value="Guanylate-bd_N"/>
</dbReference>
<feature type="coiled-coil region" evidence="5">
    <location>
        <begin position="754"/>
        <end position="788"/>
    </location>
</feature>
<dbReference type="Gene3D" id="1.20.1000.10">
    <property type="entry name" value="Guanylate-binding protein, C-terminal domain"/>
    <property type="match status" value="1"/>
</dbReference>
<comment type="similarity">
    <text evidence="4">Belongs to the TRAFAC class dynamin-like GTPase superfamily. GB1/RHD3 GTPase family.</text>
</comment>
<dbReference type="InParanoid" id="K3W833"/>
<dbReference type="SUPFAM" id="SSF48340">
    <property type="entry name" value="Interferon-induced guanylate-binding protein 1 (GBP1), C-terminal domain"/>
    <property type="match status" value="1"/>
</dbReference>
<keyword evidence="5" id="KW-0175">Coiled coil</keyword>
<dbReference type="EMBL" id="GL376620">
    <property type="status" value="NOT_ANNOTATED_CDS"/>
    <property type="molecule type" value="Genomic_DNA"/>
</dbReference>
<reference evidence="8" key="3">
    <citation type="submission" date="2015-02" db="UniProtKB">
        <authorList>
            <consortium name="EnsemblProtists"/>
        </authorList>
    </citation>
    <scope>IDENTIFICATION</scope>
    <source>
        <strain evidence="8">DAOM BR144</strain>
    </source>
</reference>
<evidence type="ECO:0000256" key="1">
    <source>
        <dbReference type="ARBA" id="ARBA00022741"/>
    </source>
</evidence>
<dbReference type="OMA" id="MHKSETD"/>
<dbReference type="InterPro" id="IPR027417">
    <property type="entry name" value="P-loop_NTPase"/>
</dbReference>
<evidence type="ECO:0000256" key="5">
    <source>
        <dbReference type="SAM" id="Coils"/>
    </source>
</evidence>
<evidence type="ECO:0000256" key="3">
    <source>
        <dbReference type="ARBA" id="ARBA00023134"/>
    </source>
</evidence>
<accession>K3W833</accession>
<dbReference type="PANTHER" id="PTHR10751">
    <property type="entry name" value="GUANYLATE BINDING PROTEIN"/>
    <property type="match status" value="1"/>
</dbReference>
<dbReference type="SUPFAM" id="SSF52540">
    <property type="entry name" value="P-loop containing nucleoside triphosphate hydrolases"/>
    <property type="match status" value="1"/>
</dbReference>
<dbReference type="VEuPathDB" id="FungiDB:PYU1_G001124"/>
<feature type="domain" description="GB1/RHD3-type G" evidence="7">
    <location>
        <begin position="52"/>
        <end position="319"/>
    </location>
</feature>
<name>K3W833_GLOUD</name>
<keyword evidence="3" id="KW-0342">GTP-binding</keyword>
<dbReference type="eggNOG" id="KOG2037">
    <property type="taxonomic scope" value="Eukaryota"/>
</dbReference>
<keyword evidence="9" id="KW-1185">Reference proteome</keyword>
<dbReference type="Pfam" id="PF02263">
    <property type="entry name" value="GBP"/>
    <property type="match status" value="1"/>
</dbReference>
<dbReference type="HOGENOM" id="CLU_018608_3_3_1"/>
<dbReference type="FunFam" id="3.40.50.300:FF:001470">
    <property type="entry name" value="Interferon-induced guanylate-binding protein 1"/>
    <property type="match status" value="1"/>
</dbReference>
<evidence type="ECO:0000313" key="9">
    <source>
        <dbReference type="Proteomes" id="UP000019132"/>
    </source>
</evidence>
<sequence length="802" mass="90747">MAPASAMTADAAAVAPPSAMLLLSEPIPFVMLSEDSTFEIAPEAVAYLKQIKGTVAVVSIAGLYRTGKSYLLNLLLGRDRAEAMFNVGATVNACTKGIWIWGQPVQLSAVADLATESAFKHLPKDTTIVFMDTEGLGSTQRSQTQDTRIFALALLLSSLFIYNSRGVIDSSAIEDLSLVVNLTKYIQAKAHAGTEEHGGENGEEGSELAAFFPDFLWVVRDFTLQLQEEGRKMSPRDYFESALKHQPPMTEEIAQKNRIRTLLSTFFPVRDCVTMVRPLNDENLLRNLIHQPYDSLRPEFQEQMTVLKTKVFSSLKPKKMMTNVLNGAMLISLAQNYVDAFNSGSSPVIATVWDRVIESQCDDALESAKNVFTKHFEAAIAEATTPIDVNHIMLPRPIEDSEINKVYEKARQAAEKELQLDDISATSSMETYWEQLSQYMLDLLQDAYAKCKELSIAYNKALLKELYKPKEETFDTTPSSRDDGAQALQNSLTDSRALIEDVVTKYRNQSLGSGKSVVLSEFLSEQLVEGLIEWGTAVKTSFRSSETKLEGEIGALKQTLRVTEGKVRAAQEVLTQQKESFERALLSITERTADERSNLEDEMRTKQSEIDRVHLQIERLAALHKEALDRLGAQLEESKDERKRLEEEARDEQLRRENERQEANRQLLESERNFHKEEKDLLQNQQHFLQKIIDLERQLGEQDTEQMKEIFRLEKESQQQSTELTLKYQDDKDELKEQTIQTIRSMKSEQDEELAVFTDELNEKKALLSSLREQLEAKEAIAEMKKAKANSFFGNKEDCVLQ</sequence>
<reference evidence="9" key="2">
    <citation type="submission" date="2010-04" db="EMBL/GenBank/DDBJ databases">
        <authorList>
            <person name="Buell R."/>
            <person name="Hamilton J."/>
            <person name="Hostetler J."/>
        </authorList>
    </citation>
    <scope>NUCLEOTIDE SEQUENCE [LARGE SCALE GENOMIC DNA]</scope>
    <source>
        <strain evidence="9">DAOM:BR144</strain>
    </source>
</reference>
<keyword evidence="1" id="KW-0547">Nucleotide-binding</keyword>
<organism evidence="8 9">
    <name type="scientific">Globisporangium ultimum (strain ATCC 200006 / CBS 805.95 / DAOM BR144)</name>
    <name type="common">Pythium ultimum</name>
    <dbReference type="NCBI Taxonomy" id="431595"/>
    <lineage>
        <taxon>Eukaryota</taxon>
        <taxon>Sar</taxon>
        <taxon>Stramenopiles</taxon>
        <taxon>Oomycota</taxon>
        <taxon>Peronosporomycetes</taxon>
        <taxon>Pythiales</taxon>
        <taxon>Pythiaceae</taxon>
        <taxon>Globisporangium</taxon>
    </lineage>
</organism>
<evidence type="ECO:0000313" key="8">
    <source>
        <dbReference type="EnsemblProtists" id="PYU1_T001124"/>
    </source>
</evidence>
<evidence type="ECO:0000259" key="7">
    <source>
        <dbReference type="PROSITE" id="PS51715"/>
    </source>
</evidence>
<dbReference type="InterPro" id="IPR003191">
    <property type="entry name" value="Guanylate-bd/ATL_C"/>
</dbReference>
<keyword evidence="2" id="KW-0378">Hydrolase</keyword>
<proteinExistence type="inferred from homology"/>